<dbReference type="InterPro" id="IPR017871">
    <property type="entry name" value="ABC_transporter-like_CS"/>
</dbReference>
<proteinExistence type="inferred from homology"/>
<dbReference type="EMBL" id="BSOP01000051">
    <property type="protein sequence ID" value="GLR54379.1"/>
    <property type="molecule type" value="Genomic_DNA"/>
</dbReference>
<evidence type="ECO:0000256" key="1">
    <source>
        <dbReference type="ARBA" id="ARBA00005417"/>
    </source>
</evidence>
<keyword evidence="6 9" id="KW-0067">ATP-binding</keyword>
<name>A0ABQ5ZRK9_9HYPH</name>
<gene>
    <name evidence="9" type="ORF">GCM10007923_55960</name>
</gene>
<feature type="domain" description="ABC transporter" evidence="8">
    <location>
        <begin position="259"/>
        <end position="515"/>
    </location>
</feature>
<dbReference type="Pfam" id="PF00005">
    <property type="entry name" value="ABC_tran"/>
    <property type="match status" value="2"/>
</dbReference>
<dbReference type="PANTHER" id="PTHR43790:SF9">
    <property type="entry name" value="GALACTOFURANOSE TRANSPORTER ATP-BINDING PROTEIN YTFR"/>
    <property type="match status" value="1"/>
</dbReference>
<dbReference type="InterPro" id="IPR003593">
    <property type="entry name" value="AAA+_ATPase"/>
</dbReference>
<comment type="similarity">
    <text evidence="1">Belongs to the ABC transporter superfamily.</text>
</comment>
<dbReference type="PANTHER" id="PTHR43790">
    <property type="entry name" value="CARBOHYDRATE TRANSPORT ATP-BINDING PROTEIN MG119-RELATED"/>
    <property type="match status" value="1"/>
</dbReference>
<evidence type="ECO:0000256" key="2">
    <source>
        <dbReference type="ARBA" id="ARBA00022448"/>
    </source>
</evidence>
<evidence type="ECO:0000256" key="5">
    <source>
        <dbReference type="ARBA" id="ARBA00022741"/>
    </source>
</evidence>
<sequence length="516" mass="55720">MIQSAALPATEAPSYRLAGLTKTFPGLTAVADVDLSVRRGEIHGIIGRNGAGKSVLMSLISGAQQATSGTIEIGGESVAIADYDPVRAHGLGVSLVPQEPKFAPRLSVVDNMFMGQPLTRSFGFLRRADMRRKAVEVAEAVGLIVDPDALMLTLPIESQQLLAFGKAQFIDEAKVILLDEITASLSRERKTMLLSLLRDLVHRHPDRSYTLISHHVSEIMEFCDRVTVMRDARAVATLDVAATTGAELANWIVGDIPVMSLDGLSRAVPEGQSRPIARISGLTRRGVFEDVTLSLGTGDVVGFAGLDGSGKDEAAEALFGLGKLDAGTFEMEGKVLHLASPGEAMKHRIALLPKHRERQAVIQGRSIAENTLISSYRQFSTALGLIDSRRARQVTADKIVEFKVKAKGPEIGMSGLSGGNKQKVLIARLTLNAPRLLILNEPTRGVDLATKPEILKAVRTDLSRDSAVIVLTESEEEMITVCDRIYVFFRGRIIAVLNRGKENFTVSALYKTIQGV</sequence>
<dbReference type="Gene3D" id="3.40.50.300">
    <property type="entry name" value="P-loop containing nucleotide triphosphate hydrolases"/>
    <property type="match status" value="2"/>
</dbReference>
<evidence type="ECO:0000313" key="10">
    <source>
        <dbReference type="Proteomes" id="UP001156702"/>
    </source>
</evidence>
<reference evidence="10" key="1">
    <citation type="journal article" date="2019" name="Int. J. Syst. Evol. Microbiol.">
        <title>The Global Catalogue of Microorganisms (GCM) 10K type strain sequencing project: providing services to taxonomists for standard genome sequencing and annotation.</title>
        <authorList>
            <consortium name="The Broad Institute Genomics Platform"/>
            <consortium name="The Broad Institute Genome Sequencing Center for Infectious Disease"/>
            <person name="Wu L."/>
            <person name="Ma J."/>
        </authorList>
    </citation>
    <scope>NUCLEOTIDE SEQUENCE [LARGE SCALE GENOMIC DNA]</scope>
    <source>
        <strain evidence="10">NBRC 102122</strain>
    </source>
</reference>
<keyword evidence="10" id="KW-1185">Reference proteome</keyword>
<evidence type="ECO:0000256" key="3">
    <source>
        <dbReference type="ARBA" id="ARBA00022597"/>
    </source>
</evidence>
<comment type="caution">
    <text evidence="9">The sequence shown here is derived from an EMBL/GenBank/DDBJ whole genome shotgun (WGS) entry which is preliminary data.</text>
</comment>
<dbReference type="PROSITE" id="PS50893">
    <property type="entry name" value="ABC_TRANSPORTER_2"/>
    <property type="match status" value="2"/>
</dbReference>
<organism evidence="9 10">
    <name type="scientific">Shinella yambaruensis</name>
    <dbReference type="NCBI Taxonomy" id="415996"/>
    <lineage>
        <taxon>Bacteria</taxon>
        <taxon>Pseudomonadati</taxon>
        <taxon>Pseudomonadota</taxon>
        <taxon>Alphaproteobacteria</taxon>
        <taxon>Hyphomicrobiales</taxon>
        <taxon>Rhizobiaceae</taxon>
        <taxon>Shinella</taxon>
    </lineage>
</organism>
<dbReference type="Proteomes" id="UP001156702">
    <property type="component" value="Unassembled WGS sequence"/>
</dbReference>
<feature type="domain" description="ABC transporter" evidence="8">
    <location>
        <begin position="15"/>
        <end position="256"/>
    </location>
</feature>
<evidence type="ECO:0000259" key="8">
    <source>
        <dbReference type="PROSITE" id="PS50893"/>
    </source>
</evidence>
<evidence type="ECO:0000256" key="6">
    <source>
        <dbReference type="ARBA" id="ARBA00022840"/>
    </source>
</evidence>
<dbReference type="RefSeq" id="WP_244766524.1">
    <property type="nucleotide sequence ID" value="NZ_BSOP01000051.1"/>
</dbReference>
<dbReference type="InterPro" id="IPR050107">
    <property type="entry name" value="ABC_carbohydrate_import_ATPase"/>
</dbReference>
<keyword evidence="2" id="KW-0813">Transport</keyword>
<dbReference type="SMART" id="SM00382">
    <property type="entry name" value="AAA"/>
    <property type="match status" value="2"/>
</dbReference>
<keyword evidence="4" id="KW-0677">Repeat</keyword>
<dbReference type="GO" id="GO:0005524">
    <property type="term" value="F:ATP binding"/>
    <property type="evidence" value="ECO:0007669"/>
    <property type="project" value="UniProtKB-KW"/>
</dbReference>
<keyword evidence="5" id="KW-0547">Nucleotide-binding</keyword>
<evidence type="ECO:0000313" key="9">
    <source>
        <dbReference type="EMBL" id="GLR54379.1"/>
    </source>
</evidence>
<dbReference type="PROSITE" id="PS00211">
    <property type="entry name" value="ABC_TRANSPORTER_1"/>
    <property type="match status" value="1"/>
</dbReference>
<dbReference type="InterPro" id="IPR027417">
    <property type="entry name" value="P-loop_NTPase"/>
</dbReference>
<dbReference type="InterPro" id="IPR003439">
    <property type="entry name" value="ABC_transporter-like_ATP-bd"/>
</dbReference>
<evidence type="ECO:0000256" key="7">
    <source>
        <dbReference type="ARBA" id="ARBA00023136"/>
    </source>
</evidence>
<dbReference type="CDD" id="cd03215">
    <property type="entry name" value="ABC_Carb_Monos_II"/>
    <property type="match status" value="1"/>
</dbReference>
<protein>
    <submittedName>
        <fullName evidence="9">Ribose/galactose/methyl galactoside import ATP-binding protein 1</fullName>
    </submittedName>
</protein>
<dbReference type="SUPFAM" id="SSF52540">
    <property type="entry name" value="P-loop containing nucleoside triphosphate hydrolases"/>
    <property type="match status" value="2"/>
</dbReference>
<accession>A0ABQ5ZRK9</accession>
<keyword evidence="7" id="KW-0472">Membrane</keyword>
<keyword evidence="3" id="KW-0762">Sugar transport</keyword>
<evidence type="ECO:0000256" key="4">
    <source>
        <dbReference type="ARBA" id="ARBA00022737"/>
    </source>
</evidence>